<feature type="domain" description="Ig-like" evidence="5">
    <location>
        <begin position="322"/>
        <end position="409"/>
    </location>
</feature>
<reference evidence="6 7" key="1">
    <citation type="submission" date="2020-08" db="EMBL/GenBank/DDBJ databases">
        <authorList>
            <person name="Hejnol A."/>
        </authorList>
    </citation>
    <scope>NUCLEOTIDE SEQUENCE [LARGE SCALE GENOMIC DNA]</scope>
</reference>
<evidence type="ECO:0000313" key="6">
    <source>
        <dbReference type="EMBL" id="CAD5112695.1"/>
    </source>
</evidence>
<dbReference type="Pfam" id="PF07679">
    <property type="entry name" value="I-set"/>
    <property type="match status" value="1"/>
</dbReference>
<gene>
    <name evidence="6" type="ORF">DGYR_LOCUS1791</name>
</gene>
<accession>A0A7I8VBU7</accession>
<dbReference type="OrthoDB" id="6244967at2759"/>
<dbReference type="GO" id="GO:0007156">
    <property type="term" value="P:homophilic cell adhesion via plasma membrane adhesion molecules"/>
    <property type="evidence" value="ECO:0007669"/>
    <property type="project" value="TreeGrafter"/>
</dbReference>
<evidence type="ECO:0000256" key="2">
    <source>
        <dbReference type="ARBA" id="ARBA00022737"/>
    </source>
</evidence>
<dbReference type="InterPro" id="IPR050958">
    <property type="entry name" value="Cell_Adh-Cytoskel_Orgn"/>
</dbReference>
<dbReference type="EMBL" id="CAJFCJ010000002">
    <property type="protein sequence ID" value="CAD5112695.1"/>
    <property type="molecule type" value="Genomic_DNA"/>
</dbReference>
<evidence type="ECO:0000256" key="1">
    <source>
        <dbReference type="ARBA" id="ARBA00022729"/>
    </source>
</evidence>
<evidence type="ECO:0000256" key="3">
    <source>
        <dbReference type="ARBA" id="ARBA00023157"/>
    </source>
</evidence>
<feature type="domain" description="Ig-like" evidence="5">
    <location>
        <begin position="224"/>
        <end position="314"/>
    </location>
</feature>
<name>A0A7I8VBU7_9ANNE</name>
<dbReference type="PROSITE" id="PS50835">
    <property type="entry name" value="IG_LIKE"/>
    <property type="match status" value="3"/>
</dbReference>
<proteinExistence type="predicted"/>
<dbReference type="GO" id="GO:0005886">
    <property type="term" value="C:plasma membrane"/>
    <property type="evidence" value="ECO:0007669"/>
    <property type="project" value="TreeGrafter"/>
</dbReference>
<dbReference type="GO" id="GO:0008046">
    <property type="term" value="F:axon guidance receptor activity"/>
    <property type="evidence" value="ECO:0007669"/>
    <property type="project" value="TreeGrafter"/>
</dbReference>
<keyword evidence="3" id="KW-1015">Disulfide bond</keyword>
<evidence type="ECO:0000313" key="7">
    <source>
        <dbReference type="Proteomes" id="UP000549394"/>
    </source>
</evidence>
<keyword evidence="7" id="KW-1185">Reference proteome</keyword>
<dbReference type="Pfam" id="PF13927">
    <property type="entry name" value="Ig_3"/>
    <property type="match status" value="2"/>
</dbReference>
<protein>
    <submittedName>
        <fullName evidence="6">DgyrCDS1917</fullName>
    </submittedName>
</protein>
<dbReference type="GO" id="GO:0043025">
    <property type="term" value="C:neuronal cell body"/>
    <property type="evidence" value="ECO:0007669"/>
    <property type="project" value="TreeGrafter"/>
</dbReference>
<sequence length="446" mass="50680">MWIVTFFKFLLIGGYLFMRIKADREIIIPPRMFSFISPEEKVFLQDETVTLNCESEGTPLPKYSWKKDGKRIVQNERIAINNGKTIIKDAMKSDEGYYQCFATNSGGTSVSEKISLRMAVLESFTSKKIKTYQGKIGAEVKLLCIAPRSYPAPEIFWVHKWHKNNSVVPVILNRRIAMDPDGNLYVLAVAEEDFIDGKVWACAVRNKFLHRTEIGFYSVIQPQPNVPQSQHHKLLLGSAKHQVALQGETIQLICIFGGDANLNIQWGRTDGQALKNSHEIEKFGRRLTLRQVDSTDSGTYFCFCRGTEHHIELTVKSERLRPEWDKMPLSVDANEQDNVEFRCSPKDKDNAHTSWFINGESISKLDLDPSWVVNKYSLIISNVTAEDIQVIQCNISSHHGYIFANAYLNVNIKPRIQVKALQDVVEGATAVLAWKIIVIRNLMSIG</sequence>
<dbReference type="FunFam" id="2.60.40.10:FF:000189">
    <property type="entry name" value="Neogenin isoform 3"/>
    <property type="match status" value="1"/>
</dbReference>
<keyword evidence="1" id="KW-0732">Signal</keyword>
<dbReference type="SMART" id="SM00409">
    <property type="entry name" value="IG"/>
    <property type="match status" value="4"/>
</dbReference>
<dbReference type="InterPro" id="IPR007110">
    <property type="entry name" value="Ig-like_dom"/>
</dbReference>
<dbReference type="InterPro" id="IPR036179">
    <property type="entry name" value="Ig-like_dom_sf"/>
</dbReference>
<evidence type="ECO:0000256" key="4">
    <source>
        <dbReference type="ARBA" id="ARBA00023319"/>
    </source>
</evidence>
<dbReference type="InterPro" id="IPR013098">
    <property type="entry name" value="Ig_I-set"/>
</dbReference>
<comment type="caution">
    <text evidence="6">The sequence shown here is derived from an EMBL/GenBank/DDBJ whole genome shotgun (WGS) entry which is preliminary data.</text>
</comment>
<dbReference type="GO" id="GO:0030424">
    <property type="term" value="C:axon"/>
    <property type="evidence" value="ECO:0007669"/>
    <property type="project" value="TreeGrafter"/>
</dbReference>
<dbReference type="GO" id="GO:0050808">
    <property type="term" value="P:synapse organization"/>
    <property type="evidence" value="ECO:0007669"/>
    <property type="project" value="TreeGrafter"/>
</dbReference>
<dbReference type="Proteomes" id="UP000549394">
    <property type="component" value="Unassembled WGS sequence"/>
</dbReference>
<evidence type="ECO:0000259" key="5">
    <source>
        <dbReference type="PROSITE" id="PS50835"/>
    </source>
</evidence>
<organism evidence="6 7">
    <name type="scientific">Dimorphilus gyrociliatus</name>
    <dbReference type="NCBI Taxonomy" id="2664684"/>
    <lineage>
        <taxon>Eukaryota</taxon>
        <taxon>Metazoa</taxon>
        <taxon>Spiralia</taxon>
        <taxon>Lophotrochozoa</taxon>
        <taxon>Annelida</taxon>
        <taxon>Polychaeta</taxon>
        <taxon>Polychaeta incertae sedis</taxon>
        <taxon>Dinophilidae</taxon>
        <taxon>Dimorphilus</taxon>
    </lineage>
</organism>
<dbReference type="PANTHER" id="PTHR45080:SF8">
    <property type="entry name" value="IG-LIKE DOMAIN-CONTAINING PROTEIN"/>
    <property type="match status" value="1"/>
</dbReference>
<keyword evidence="2" id="KW-0677">Repeat</keyword>
<dbReference type="PANTHER" id="PTHR45080">
    <property type="entry name" value="CONTACTIN 5"/>
    <property type="match status" value="1"/>
</dbReference>
<feature type="domain" description="Ig-like" evidence="5">
    <location>
        <begin position="30"/>
        <end position="115"/>
    </location>
</feature>
<dbReference type="InterPro" id="IPR003599">
    <property type="entry name" value="Ig_sub"/>
</dbReference>
<dbReference type="InterPro" id="IPR013783">
    <property type="entry name" value="Ig-like_fold"/>
</dbReference>
<dbReference type="SMART" id="SM00408">
    <property type="entry name" value="IGc2"/>
    <property type="match status" value="3"/>
</dbReference>
<dbReference type="SUPFAM" id="SSF48726">
    <property type="entry name" value="Immunoglobulin"/>
    <property type="match status" value="4"/>
</dbReference>
<dbReference type="Gene3D" id="2.60.40.10">
    <property type="entry name" value="Immunoglobulins"/>
    <property type="match status" value="4"/>
</dbReference>
<dbReference type="InterPro" id="IPR003598">
    <property type="entry name" value="Ig_sub2"/>
</dbReference>
<keyword evidence="4" id="KW-0393">Immunoglobulin domain</keyword>
<dbReference type="AlphaFoldDB" id="A0A7I8VBU7"/>